<dbReference type="AlphaFoldDB" id="A0A9Q8SD60"/>
<name>A0A9Q8SD60_9PEZI</name>
<sequence>MSPSTTLTPPLATAPCPSVVARVPLFAIFPHKHNVLTAMARFSVPTTGRLSSTVRLPPSNSSVQKALGRLSRSSLLSLVLEWLSDENVPLCAPILDEEDNDDGLYPPASSVEELRTIYADLQFRKGSKREIIDRITDGDWSHGLTLYQMALADAQYLQDHPTSQKWNAYRIMPLKEASYVDDEEQAPEVDTASLTLPRFHPSTFIQNLQSHVLPDVKAHFHFHRPEGLTLSVLRIFMVESPYSTSMTQLGTGLTQSDSDLNSSRTLYIAFPDASPFVYLSKSQTVGSLGASESKSFRNLVVEGIPKALSRPRERYTLKPTNITTKNLDALLQSRGVGRTNAAGGGWDIYADKKKNESPLDTILPTPPLSEDSADDTSASAAKRDSKRKAGAAETDEKFYKRARLCAQARFGDTAKNDDGLGIERVDIVMEDPFPNNSSRAESGAEDRPRTQSSTWAPNVKLILHGSHVFAGIRQLVENGIIDGERVPGWLTGEEGVTVGAVRHGRIRGHKGSGI</sequence>
<evidence type="ECO:0000313" key="3">
    <source>
        <dbReference type="Proteomes" id="UP000830671"/>
    </source>
</evidence>
<dbReference type="KEGG" id="clup:CLUP02_01005"/>
<accession>A0A9Q8SD60</accession>
<evidence type="ECO:0000313" key="2">
    <source>
        <dbReference type="EMBL" id="UQC74357.1"/>
    </source>
</evidence>
<dbReference type="Pfam" id="PF05238">
    <property type="entry name" value="CENP-N"/>
    <property type="match status" value="1"/>
</dbReference>
<dbReference type="RefSeq" id="XP_049136007.1">
    <property type="nucleotide sequence ID" value="XM_049280050.1"/>
</dbReference>
<dbReference type="Gene3D" id="3.10.20.720">
    <property type="match status" value="1"/>
</dbReference>
<dbReference type="InterPro" id="IPR007902">
    <property type="entry name" value="Chl4/mis15/CENP-N"/>
</dbReference>
<dbReference type="GO" id="GO:0034080">
    <property type="term" value="P:CENP-A containing chromatin assembly"/>
    <property type="evidence" value="ECO:0007669"/>
    <property type="project" value="InterPro"/>
</dbReference>
<evidence type="ECO:0000256" key="1">
    <source>
        <dbReference type="SAM" id="MobiDB-lite"/>
    </source>
</evidence>
<organism evidence="2 3">
    <name type="scientific">Colletotrichum lupini</name>
    <dbReference type="NCBI Taxonomy" id="145971"/>
    <lineage>
        <taxon>Eukaryota</taxon>
        <taxon>Fungi</taxon>
        <taxon>Dikarya</taxon>
        <taxon>Ascomycota</taxon>
        <taxon>Pezizomycotina</taxon>
        <taxon>Sordariomycetes</taxon>
        <taxon>Hypocreomycetidae</taxon>
        <taxon>Glomerellales</taxon>
        <taxon>Glomerellaceae</taxon>
        <taxon>Colletotrichum</taxon>
        <taxon>Colletotrichum acutatum species complex</taxon>
    </lineage>
</organism>
<feature type="region of interest" description="Disordered" evidence="1">
    <location>
        <begin position="431"/>
        <end position="453"/>
    </location>
</feature>
<dbReference type="GO" id="GO:0007059">
    <property type="term" value="P:chromosome segregation"/>
    <property type="evidence" value="ECO:0007669"/>
    <property type="project" value="InterPro"/>
</dbReference>
<reference evidence="2" key="1">
    <citation type="journal article" date="2021" name="Mol. Plant Microbe Interact.">
        <title>Complete Genome Sequence of the Plant-Pathogenic Fungus Colletotrichum lupini.</title>
        <authorList>
            <person name="Baroncelli R."/>
            <person name="Pensec F."/>
            <person name="Da Lio D."/>
            <person name="Boufleur T."/>
            <person name="Vicente I."/>
            <person name="Sarrocco S."/>
            <person name="Picot A."/>
            <person name="Baraldi E."/>
            <person name="Sukno S."/>
            <person name="Thon M."/>
            <person name="Le Floch G."/>
        </authorList>
    </citation>
    <scope>NUCLEOTIDE SEQUENCE</scope>
    <source>
        <strain evidence="2">IMI 504893</strain>
    </source>
</reference>
<dbReference type="EMBL" id="CP019471">
    <property type="protein sequence ID" value="UQC74357.1"/>
    <property type="molecule type" value="Genomic_DNA"/>
</dbReference>
<proteinExistence type="predicted"/>
<evidence type="ECO:0008006" key="4">
    <source>
        <dbReference type="Google" id="ProtNLM"/>
    </source>
</evidence>
<gene>
    <name evidence="2" type="ORF">CLUP02_01005</name>
</gene>
<dbReference type="Proteomes" id="UP000830671">
    <property type="component" value="Chromosome 1"/>
</dbReference>
<protein>
    <recommendedName>
        <fullName evidence="4">CHL4-domain-containing protein</fullName>
    </recommendedName>
</protein>
<keyword evidence="3" id="KW-1185">Reference proteome</keyword>
<feature type="region of interest" description="Disordered" evidence="1">
    <location>
        <begin position="357"/>
        <end position="393"/>
    </location>
</feature>
<dbReference type="GeneID" id="73335060"/>